<dbReference type="Proteomes" id="UP000019118">
    <property type="component" value="Unassembled WGS sequence"/>
</dbReference>
<dbReference type="OrthoDB" id="6375980at2759"/>
<keyword evidence="4" id="KW-1185">Reference proteome</keyword>
<gene>
    <name evidence="3" type="primary">109545681</name>
    <name evidence="2" type="ORF">D910_03929</name>
    <name evidence="1" type="ORF">YQE_13010</name>
</gene>
<proteinExistence type="predicted"/>
<dbReference type="EMBL" id="KB741293">
    <property type="protein sequence ID" value="ENN70224.1"/>
    <property type="molecule type" value="Genomic_DNA"/>
</dbReference>
<dbReference type="KEGG" id="dpa:109545681"/>
<dbReference type="OMA" id="GLLEWMI"/>
<dbReference type="EnsemblMetazoa" id="XM_019916502.1">
    <property type="protein sequence ID" value="XP_019772061.1"/>
    <property type="gene ID" value="LOC109545681"/>
</dbReference>
<organism evidence="1">
    <name type="scientific">Dendroctonus ponderosae</name>
    <name type="common">Mountain pine beetle</name>
    <dbReference type="NCBI Taxonomy" id="77166"/>
    <lineage>
        <taxon>Eukaryota</taxon>
        <taxon>Metazoa</taxon>
        <taxon>Ecdysozoa</taxon>
        <taxon>Arthropoda</taxon>
        <taxon>Hexapoda</taxon>
        <taxon>Insecta</taxon>
        <taxon>Pterygota</taxon>
        <taxon>Neoptera</taxon>
        <taxon>Endopterygota</taxon>
        <taxon>Coleoptera</taxon>
        <taxon>Polyphaga</taxon>
        <taxon>Cucujiformia</taxon>
        <taxon>Curculionidae</taxon>
        <taxon>Scolytinae</taxon>
        <taxon>Dendroctonus</taxon>
    </lineage>
</organism>
<evidence type="ECO:0000313" key="5">
    <source>
        <dbReference type="Proteomes" id="UP000030742"/>
    </source>
</evidence>
<sequence length="199" mass="23140">MNENVLLDQVLDFYSQNDWRKVLRLNETSECKEARKLLWAWPSEDNMLFLKKALEEYGLKGVASMGCGCGLLEWIIQQFTGLPVVGYEVNRQWWESKYSIPSFIPLEYVDSDQLNVDGLIPQDFALMFCYFNDGRAFREYVQRFRGLMIIIIGPDDGSGRHTDPQPFTADFGQSGWMLVRQQEIKNTKDFIAIYLRNPA</sequence>
<dbReference type="AlphaFoldDB" id="N6SRI3"/>
<evidence type="ECO:0000313" key="1">
    <source>
        <dbReference type="EMBL" id="ENN70224.1"/>
    </source>
</evidence>
<evidence type="ECO:0000313" key="3">
    <source>
        <dbReference type="EnsemblMetazoa" id="XP_019772061.1"/>
    </source>
</evidence>
<name>N6SRI3_DENPD</name>
<dbReference type="EMBL" id="KB631817">
    <property type="protein sequence ID" value="ERL86523.1"/>
    <property type="molecule type" value="Genomic_DNA"/>
</dbReference>
<protein>
    <submittedName>
        <fullName evidence="1 3">Uncharacterized protein</fullName>
    </submittedName>
</protein>
<dbReference type="HOGENOM" id="CLU_099582_0_0_1"/>
<evidence type="ECO:0000313" key="2">
    <source>
        <dbReference type="EMBL" id="ERL86523.1"/>
    </source>
</evidence>
<reference evidence="4 5" key="1">
    <citation type="journal article" date="2013" name="Genome Biol.">
        <title>Draft genome of the mountain pine beetle, Dendroctonus ponderosae Hopkins, a major forest pest.</title>
        <authorList>
            <person name="Keeling C.I."/>
            <person name="Yuen M.M."/>
            <person name="Liao N.Y."/>
            <person name="Docking T.R."/>
            <person name="Chan S.K."/>
            <person name="Taylor G.A."/>
            <person name="Palmquist D.L."/>
            <person name="Jackman S.D."/>
            <person name="Nguyen A."/>
            <person name="Li M."/>
            <person name="Henderson H."/>
            <person name="Janes J.K."/>
            <person name="Zhao Y."/>
            <person name="Pandoh P."/>
            <person name="Moore R."/>
            <person name="Sperling F.A."/>
            <person name="Huber D.P."/>
            <person name="Birol I."/>
            <person name="Jones S.J."/>
            <person name="Bohlmann J."/>
        </authorList>
    </citation>
    <scope>NUCLEOTIDE SEQUENCE</scope>
</reference>
<accession>N6SRI3</accession>
<reference evidence="3" key="2">
    <citation type="submission" date="2024-08" db="UniProtKB">
        <authorList>
            <consortium name="EnsemblMetazoa"/>
        </authorList>
    </citation>
    <scope>IDENTIFICATION</scope>
</reference>
<evidence type="ECO:0000313" key="4">
    <source>
        <dbReference type="Proteomes" id="UP000019118"/>
    </source>
</evidence>
<dbReference type="Proteomes" id="UP000030742">
    <property type="component" value="Unassembled WGS sequence"/>
</dbReference>
<feature type="non-terminal residue" evidence="1">
    <location>
        <position position="1"/>
    </location>
</feature>